<sequence length="195" mass="22245">MDIRKIFNGENFQKNGIEASSSQKSTEERKRKKYTQAEINKEVAITSDNGQTDVNTEASTSGTNFASNTREWPQFPNEEQNVQFINMNTSSNHLANQTKSTNIGSSTTKAYPKYFSYHRVTGKPVFIKKNPTAYVAVSVVAPKSPDVRSNEDLELEHELRQLKPWTHSQNLKNMESIRSRWVIDNNKERKAKSEA</sequence>
<evidence type="ECO:0000256" key="1">
    <source>
        <dbReference type="SAM" id="MobiDB-lite"/>
    </source>
</evidence>
<proteinExistence type="predicted"/>
<dbReference type="AlphaFoldDB" id="A0AAW1TH54"/>
<feature type="compositionally biased region" description="Polar residues" evidence="1">
    <location>
        <begin position="46"/>
        <end position="71"/>
    </location>
</feature>
<name>A0AAW1TH54_9CUCU</name>
<evidence type="ECO:0000313" key="3">
    <source>
        <dbReference type="Proteomes" id="UP001431783"/>
    </source>
</evidence>
<feature type="region of interest" description="Disordered" evidence="1">
    <location>
        <begin position="14"/>
        <end position="71"/>
    </location>
</feature>
<reference evidence="2 3" key="1">
    <citation type="submission" date="2023-03" db="EMBL/GenBank/DDBJ databases">
        <title>Genome insight into feeding habits of ladybird beetles.</title>
        <authorList>
            <person name="Li H.-S."/>
            <person name="Huang Y.-H."/>
            <person name="Pang H."/>
        </authorList>
    </citation>
    <scope>NUCLEOTIDE SEQUENCE [LARGE SCALE GENOMIC DNA]</scope>
    <source>
        <strain evidence="2">SYSU_2023b</strain>
        <tissue evidence="2">Whole body</tissue>
    </source>
</reference>
<organism evidence="2 3">
    <name type="scientific">Henosepilachna vigintioctopunctata</name>
    <dbReference type="NCBI Taxonomy" id="420089"/>
    <lineage>
        <taxon>Eukaryota</taxon>
        <taxon>Metazoa</taxon>
        <taxon>Ecdysozoa</taxon>
        <taxon>Arthropoda</taxon>
        <taxon>Hexapoda</taxon>
        <taxon>Insecta</taxon>
        <taxon>Pterygota</taxon>
        <taxon>Neoptera</taxon>
        <taxon>Endopterygota</taxon>
        <taxon>Coleoptera</taxon>
        <taxon>Polyphaga</taxon>
        <taxon>Cucujiformia</taxon>
        <taxon>Coccinelloidea</taxon>
        <taxon>Coccinellidae</taxon>
        <taxon>Epilachninae</taxon>
        <taxon>Epilachnini</taxon>
        <taxon>Henosepilachna</taxon>
    </lineage>
</organism>
<keyword evidence="3" id="KW-1185">Reference proteome</keyword>
<accession>A0AAW1TH54</accession>
<gene>
    <name evidence="2" type="ORF">WA026_003092</name>
</gene>
<dbReference type="EMBL" id="JARQZJ010000001">
    <property type="protein sequence ID" value="KAK9869337.1"/>
    <property type="molecule type" value="Genomic_DNA"/>
</dbReference>
<feature type="compositionally biased region" description="Polar residues" evidence="1">
    <location>
        <begin position="14"/>
        <end position="24"/>
    </location>
</feature>
<comment type="caution">
    <text evidence="2">The sequence shown here is derived from an EMBL/GenBank/DDBJ whole genome shotgun (WGS) entry which is preliminary data.</text>
</comment>
<evidence type="ECO:0000313" key="2">
    <source>
        <dbReference type="EMBL" id="KAK9869337.1"/>
    </source>
</evidence>
<protein>
    <submittedName>
        <fullName evidence="2">Uncharacterized protein</fullName>
    </submittedName>
</protein>
<dbReference type="Proteomes" id="UP001431783">
    <property type="component" value="Unassembled WGS sequence"/>
</dbReference>